<evidence type="ECO:0000256" key="2">
    <source>
        <dbReference type="ARBA" id="ARBA00007274"/>
    </source>
</evidence>
<name>A0A0D0UM13_CRYGA</name>
<comment type="catalytic activity">
    <reaction evidence="4">
        <text>alpha-D-mannose 1-phosphate + GTP + H(+) = GDP-alpha-D-mannose + diphosphate</text>
        <dbReference type="Rhea" id="RHEA:15229"/>
        <dbReference type="ChEBI" id="CHEBI:15378"/>
        <dbReference type="ChEBI" id="CHEBI:33019"/>
        <dbReference type="ChEBI" id="CHEBI:37565"/>
        <dbReference type="ChEBI" id="CHEBI:57527"/>
        <dbReference type="ChEBI" id="CHEBI:58409"/>
        <dbReference type="EC" id="2.7.7.13"/>
    </reaction>
</comment>
<dbReference type="InterPro" id="IPR005835">
    <property type="entry name" value="NTP_transferase_dom"/>
</dbReference>
<evidence type="ECO:0000256" key="4">
    <source>
        <dbReference type="ARBA" id="ARBA00047343"/>
    </source>
</evidence>
<feature type="domain" description="Nucleotidyl transferase" evidence="5">
    <location>
        <begin position="5"/>
        <end position="205"/>
    </location>
</feature>
<dbReference type="GO" id="GO:0004475">
    <property type="term" value="F:mannose-1-phosphate guanylyltransferase (GTP) activity"/>
    <property type="evidence" value="ECO:0007669"/>
    <property type="project" value="UniProtKB-EC"/>
</dbReference>
<sequence length="402" mass="43774">MPSTKGVILAGGPSKGTRMRPLTLDCPKPLLPIAGKPMIWHPLQALASVPGLSEVIIIGFYDDAQMAPFIKEARRDFPNIAISYLREYKALGTAGGLYHFRDSILRPPVPQHIFICNIDICCSFPFAEMLELHTAHAGTGTIMGVNVKKETATQYGCIVTDPETNQMVHYVEKPEGWISNIVNGGVYLFDKSLFDVIKVAMDEKTARAAEDPLVKPDEILRLEQDVIVPLAAARKMYVYQTHDFWRQIKTAASAVTATALYLANYKSTNPSLLAPASSNIIPPTFIDPSATIDPSAKIGPNVAIGPNVTVRQGVRIKDAIVLEGSTLEKHSCVLNSIVGTNSHIGAWSRVDGEQEFEKEVKGKISVTILASEVSLAPETMVRSCIVLPNKTLTKDATNQVLL</sequence>
<dbReference type="CDD" id="cd06428">
    <property type="entry name" value="M1P_guanylylT_A_like_N"/>
    <property type="match status" value="1"/>
</dbReference>
<accession>A0A0D0UM13</accession>
<keyword evidence="7" id="KW-0808">Transferase</keyword>
<keyword evidence="7" id="KW-0548">Nucleotidyltransferase</keyword>
<dbReference type="InterPro" id="IPR050486">
    <property type="entry name" value="Mannose-1P_guanyltransferase"/>
</dbReference>
<dbReference type="InterPro" id="IPR056729">
    <property type="entry name" value="GMPPB_C"/>
</dbReference>
<dbReference type="PROSITE" id="PS00101">
    <property type="entry name" value="HEXAPEP_TRANSFERASES"/>
    <property type="match status" value="1"/>
</dbReference>
<dbReference type="PANTHER" id="PTHR22572">
    <property type="entry name" value="SUGAR-1-PHOSPHATE GUANYL TRANSFERASE"/>
    <property type="match status" value="1"/>
</dbReference>
<dbReference type="Gene3D" id="2.160.10.10">
    <property type="entry name" value="Hexapeptide repeat proteins"/>
    <property type="match status" value="1"/>
</dbReference>
<dbReference type="Gene3D" id="3.90.550.10">
    <property type="entry name" value="Spore Coat Polysaccharide Biosynthesis Protein SpsA, Chain A"/>
    <property type="match status" value="1"/>
</dbReference>
<evidence type="ECO:0000256" key="1">
    <source>
        <dbReference type="ARBA" id="ARBA00004823"/>
    </source>
</evidence>
<organism evidence="7">
    <name type="scientific">Cryptococcus bacillisporus CA1280</name>
    <dbReference type="NCBI Taxonomy" id="1296109"/>
    <lineage>
        <taxon>Eukaryota</taxon>
        <taxon>Fungi</taxon>
        <taxon>Dikarya</taxon>
        <taxon>Basidiomycota</taxon>
        <taxon>Agaricomycotina</taxon>
        <taxon>Tremellomycetes</taxon>
        <taxon>Tremellales</taxon>
        <taxon>Cryptococcaceae</taxon>
        <taxon>Cryptococcus</taxon>
        <taxon>Cryptococcus gattii species complex</taxon>
    </lineage>
</organism>
<proteinExistence type="inferred from homology"/>
<evidence type="ECO:0000259" key="5">
    <source>
        <dbReference type="Pfam" id="PF00483"/>
    </source>
</evidence>
<dbReference type="EMBL" id="KN847975">
    <property type="protein sequence ID" value="KIR49238.1"/>
    <property type="molecule type" value="Genomic_DNA"/>
</dbReference>
<comment type="similarity">
    <text evidence="2">Belongs to the transferase hexapeptide repeat family.</text>
</comment>
<dbReference type="HOGENOM" id="CLU_029499_3_0_1"/>
<evidence type="ECO:0000256" key="3">
    <source>
        <dbReference type="ARBA" id="ARBA00012387"/>
    </source>
</evidence>
<dbReference type="AlphaFoldDB" id="A0A0D0UM13"/>
<comment type="pathway">
    <text evidence="1">Nucleotide-sugar biosynthesis; GDP-alpha-D-mannose biosynthesis; GDP-alpha-D-mannose from alpha-D-mannose 1-phosphate (GTP route): step 1/1.</text>
</comment>
<reference evidence="7" key="1">
    <citation type="submission" date="2015-01" db="EMBL/GenBank/DDBJ databases">
        <title>The Genome Sequence of Cryptococcus gattii CA1280.</title>
        <authorList>
            <consortium name="The Broad Institute Genomics Platform"/>
            <person name="Cuomo C."/>
            <person name="Litvintseva A."/>
            <person name="Chen Y."/>
            <person name="Heitman J."/>
            <person name="Sun S."/>
            <person name="Springer D."/>
            <person name="Dromer F."/>
            <person name="Young S."/>
            <person name="Zeng Q."/>
            <person name="Gargeya S."/>
            <person name="Abouelleil A."/>
            <person name="Alvarado L."/>
            <person name="Chapman S.B."/>
            <person name="Gainer-Dewar J."/>
            <person name="Goldberg J."/>
            <person name="Griggs A."/>
            <person name="Gujja S."/>
            <person name="Hansen M."/>
            <person name="Howarth C."/>
            <person name="Imamovic A."/>
            <person name="Larimer J."/>
            <person name="Murphy C."/>
            <person name="Naylor J."/>
            <person name="Pearson M."/>
            <person name="Priest M."/>
            <person name="Roberts A."/>
            <person name="Saif S."/>
            <person name="Shea T."/>
            <person name="Sykes S."/>
            <person name="Wortman J."/>
            <person name="Nusbaum C."/>
            <person name="Birren B."/>
        </authorList>
    </citation>
    <scope>NUCLEOTIDE SEQUENCE [LARGE SCALE GENOMIC DNA]</scope>
    <source>
        <strain evidence="7">CA1280</strain>
    </source>
</reference>
<dbReference type="OrthoDB" id="285674at2759"/>
<dbReference type="EC" id="2.7.7.13" evidence="3"/>
<evidence type="ECO:0000313" key="7">
    <source>
        <dbReference type="EMBL" id="KIR49238.1"/>
    </source>
</evidence>
<dbReference type="GO" id="GO:0005525">
    <property type="term" value="F:GTP binding"/>
    <property type="evidence" value="ECO:0007669"/>
    <property type="project" value="UniProtKB-KW"/>
</dbReference>
<dbReference type="SUPFAM" id="SSF53448">
    <property type="entry name" value="Nucleotide-diphospho-sugar transferases"/>
    <property type="match status" value="1"/>
</dbReference>
<dbReference type="InterPro" id="IPR029044">
    <property type="entry name" value="Nucleotide-diphossugar_trans"/>
</dbReference>
<dbReference type="InterPro" id="IPR018357">
    <property type="entry name" value="Hexapep_transf_CS"/>
</dbReference>
<protein>
    <recommendedName>
        <fullName evidence="3">mannose-1-phosphate guanylyltransferase</fullName>
        <ecNumber evidence="3">2.7.7.13</ecNumber>
    </recommendedName>
</protein>
<evidence type="ECO:0000259" key="6">
    <source>
        <dbReference type="Pfam" id="PF25087"/>
    </source>
</evidence>
<dbReference type="Pfam" id="PF25087">
    <property type="entry name" value="GMPPB_C"/>
    <property type="match status" value="1"/>
</dbReference>
<dbReference type="Pfam" id="PF00483">
    <property type="entry name" value="NTP_transferase"/>
    <property type="match status" value="1"/>
</dbReference>
<gene>
    <name evidence="7" type="ORF">I312_01391</name>
</gene>
<feature type="domain" description="Mannose-1-phosphate guanyltransferase C-terminal" evidence="6">
    <location>
        <begin position="280"/>
        <end position="398"/>
    </location>
</feature>